<evidence type="ECO:0000259" key="3">
    <source>
        <dbReference type="PROSITE" id="PS50110"/>
    </source>
</evidence>
<evidence type="ECO:0000256" key="2">
    <source>
        <dbReference type="PROSITE-ProRule" id="PRU00169"/>
    </source>
</evidence>
<evidence type="ECO:0000313" key="5">
    <source>
        <dbReference type="Proteomes" id="UP000500826"/>
    </source>
</evidence>
<dbReference type="Pfam" id="PF00072">
    <property type="entry name" value="Response_reg"/>
    <property type="match status" value="1"/>
</dbReference>
<reference evidence="4 5" key="1">
    <citation type="submission" date="2020-05" db="EMBL/GenBank/DDBJ databases">
        <title>Ramlibacter rhizophilus sp. nov., isolated from rhizosphere soil of national flower Mugunghwa from South Korea.</title>
        <authorList>
            <person name="Zheng-Fei Y."/>
            <person name="Huan T."/>
        </authorList>
    </citation>
    <scope>NUCLEOTIDE SEQUENCE [LARGE SCALE GENOMIC DNA]</scope>
    <source>
        <strain evidence="4 5">H242</strain>
    </source>
</reference>
<dbReference type="SMART" id="SM00448">
    <property type="entry name" value="REC"/>
    <property type="match status" value="1"/>
</dbReference>
<feature type="modified residue" description="4-aspartylphosphate" evidence="2">
    <location>
        <position position="57"/>
    </location>
</feature>
<dbReference type="SUPFAM" id="SSF52172">
    <property type="entry name" value="CheY-like"/>
    <property type="match status" value="1"/>
</dbReference>
<dbReference type="InterPro" id="IPR001789">
    <property type="entry name" value="Sig_transdc_resp-reg_receiver"/>
</dbReference>
<dbReference type="InterPro" id="IPR050595">
    <property type="entry name" value="Bact_response_regulator"/>
</dbReference>
<dbReference type="EMBL" id="CP053418">
    <property type="protein sequence ID" value="QJW84411.1"/>
    <property type="molecule type" value="Genomic_DNA"/>
</dbReference>
<dbReference type="InterPro" id="IPR011006">
    <property type="entry name" value="CheY-like_superfamily"/>
</dbReference>
<dbReference type="PANTHER" id="PTHR44591:SF3">
    <property type="entry name" value="RESPONSE REGULATORY DOMAIN-CONTAINING PROTEIN"/>
    <property type="match status" value="1"/>
</dbReference>
<protein>
    <submittedName>
        <fullName evidence="4">Response regulator</fullName>
    </submittedName>
</protein>
<keyword evidence="5" id="KW-1185">Reference proteome</keyword>
<feature type="domain" description="Response regulatory" evidence="3">
    <location>
        <begin position="10"/>
        <end position="125"/>
    </location>
</feature>
<accession>A0ABX6P5K9</accession>
<dbReference type="PANTHER" id="PTHR44591">
    <property type="entry name" value="STRESS RESPONSE REGULATOR PROTEIN 1"/>
    <property type="match status" value="1"/>
</dbReference>
<evidence type="ECO:0000313" key="4">
    <source>
        <dbReference type="EMBL" id="QJW84411.1"/>
    </source>
</evidence>
<sequence>MEPLNREILSVLVVDDHPQNRYGTARMLRAAGYKTMEAASGAEALEFAEYVAAVVLDIHLPDVIGFEVCRMLRKDPRTSTLPIIHMTAGNPTDEDLRESREAGANAFFVAPPDPGELVKTIDGLIAR</sequence>
<name>A0ABX6P5K9_9BURK</name>
<dbReference type="Gene3D" id="3.40.50.2300">
    <property type="match status" value="1"/>
</dbReference>
<dbReference type="Proteomes" id="UP000500826">
    <property type="component" value="Chromosome"/>
</dbReference>
<keyword evidence="1 2" id="KW-0597">Phosphoprotein</keyword>
<gene>
    <name evidence="4" type="ORF">HK414_13400</name>
</gene>
<proteinExistence type="predicted"/>
<organism evidence="4 5">
    <name type="scientific">Ramlibacter terrae</name>
    <dbReference type="NCBI Taxonomy" id="2732511"/>
    <lineage>
        <taxon>Bacteria</taxon>
        <taxon>Pseudomonadati</taxon>
        <taxon>Pseudomonadota</taxon>
        <taxon>Betaproteobacteria</taxon>
        <taxon>Burkholderiales</taxon>
        <taxon>Comamonadaceae</taxon>
        <taxon>Ramlibacter</taxon>
    </lineage>
</organism>
<dbReference type="PROSITE" id="PS50110">
    <property type="entry name" value="RESPONSE_REGULATORY"/>
    <property type="match status" value="1"/>
</dbReference>
<evidence type="ECO:0000256" key="1">
    <source>
        <dbReference type="ARBA" id="ARBA00022553"/>
    </source>
</evidence>